<evidence type="ECO:0000256" key="1">
    <source>
        <dbReference type="ARBA" id="ARBA00005664"/>
    </source>
</evidence>
<dbReference type="Pfam" id="PF05637">
    <property type="entry name" value="Glyco_transf_34"/>
    <property type="match status" value="1"/>
</dbReference>
<dbReference type="PANTHER" id="PTHR31306">
    <property type="entry name" value="ALPHA-1,6-MANNOSYLTRANSFERASE MNN11-RELATED"/>
    <property type="match status" value="1"/>
</dbReference>
<keyword evidence="4" id="KW-0175">Coiled coil</keyword>
<reference evidence="6" key="1">
    <citation type="submission" date="2023-08" db="EMBL/GenBank/DDBJ databases">
        <title>Black Yeasts Isolated from many extreme environments.</title>
        <authorList>
            <person name="Coleine C."/>
            <person name="Stajich J.E."/>
            <person name="Selbmann L."/>
        </authorList>
    </citation>
    <scope>NUCLEOTIDE SEQUENCE</scope>
    <source>
        <strain evidence="6">CCFEE 5401</strain>
    </source>
</reference>
<evidence type="ECO:0000256" key="4">
    <source>
        <dbReference type="SAM" id="Coils"/>
    </source>
</evidence>
<evidence type="ECO:0000313" key="6">
    <source>
        <dbReference type="EMBL" id="KAK5107467.1"/>
    </source>
</evidence>
<feature type="coiled-coil region" evidence="4">
    <location>
        <begin position="606"/>
        <end position="639"/>
    </location>
</feature>
<proteinExistence type="inferred from homology"/>
<gene>
    <name evidence="6" type="ORF">LTR62_001265</name>
</gene>
<dbReference type="InterPro" id="IPR029044">
    <property type="entry name" value="Nucleotide-diphossugar_trans"/>
</dbReference>
<sequence length="697" mass="77738">MAVWIPDDRSSRDHSPSSPLTPLSPSSLPQWLRSGTPKPGSFFNPRRKTYAVICGVLVLGWWATIYLGPGDEYITTAYDSTSGEVLREPSNYGLAEDKATTTGILGYDDDVPMSASNDNYRKPSVKGALSDLHHAVSDKLQGWSPYKAKPVGYESAGPGHNRTASSTPSHQSSSTPAEEHGEDVVDGVKDRLGARTRIGKCTIVFNGNSAWERALRTHEEHDKLHGYRLHVLRQQLMDDVWSKPAYILSLLLRELAKPESERLEWIMWVDADTIILNPRIPIEVFLPPPDFEDVHLVYTNDWNGLNNGIFPIKVNRWAADLFSAIMSYRYYRPDAPLQFRDQSAMDALLHEPKFAKHIAAVPQRWFNAYQGEHNETLAPFQIRRGDLLVHFAGVPGRDERMAYWLDRAEQHLDDWEMPLKSTSYPQEARTYWEEQRVSRKAREQFTTETRLKAIGLLTTTDHHLNQFGNRLPEDQRTAIQTARESLKNTVDSQTWQDELSNLTEQMKLVESASQPLRKIIEALHKTLLSSAHEAIFAGERDLFEQHFSLDSNNANNLNDGNANEYDSDLRRISETMKVLKDLVMAPQAGWETSGLQAAIDGVTGARAALATRLARVQAEKETERQKAQLEEAAAAAGEKEMGLLAEDQVEGGDGKGKGEGDWELVSDYIDSAPAGTGIGTSVTVTPGVTVVGATVIA</sequence>
<evidence type="ECO:0000256" key="5">
    <source>
        <dbReference type="SAM" id="MobiDB-lite"/>
    </source>
</evidence>
<dbReference type="EMBL" id="JAVRRL010000120">
    <property type="protein sequence ID" value="KAK5107467.1"/>
    <property type="molecule type" value="Genomic_DNA"/>
</dbReference>
<dbReference type="Proteomes" id="UP001310890">
    <property type="component" value="Unassembled WGS sequence"/>
</dbReference>
<dbReference type="GO" id="GO:0000139">
    <property type="term" value="C:Golgi membrane"/>
    <property type="evidence" value="ECO:0007669"/>
    <property type="project" value="TreeGrafter"/>
</dbReference>
<comment type="similarity">
    <text evidence="1">Belongs to the glycosyltransferase 34 family.</text>
</comment>
<organism evidence="6 7">
    <name type="scientific">Meristemomyces frigidus</name>
    <dbReference type="NCBI Taxonomy" id="1508187"/>
    <lineage>
        <taxon>Eukaryota</taxon>
        <taxon>Fungi</taxon>
        <taxon>Dikarya</taxon>
        <taxon>Ascomycota</taxon>
        <taxon>Pezizomycotina</taxon>
        <taxon>Dothideomycetes</taxon>
        <taxon>Dothideomycetidae</taxon>
        <taxon>Mycosphaerellales</taxon>
        <taxon>Teratosphaeriaceae</taxon>
        <taxon>Meristemomyces</taxon>
    </lineage>
</organism>
<protein>
    <recommendedName>
        <fullName evidence="8">Glycosyltransferase family 34 protein</fullName>
    </recommendedName>
</protein>
<dbReference type="GO" id="GO:0016757">
    <property type="term" value="F:glycosyltransferase activity"/>
    <property type="evidence" value="ECO:0007669"/>
    <property type="project" value="UniProtKB-KW"/>
</dbReference>
<evidence type="ECO:0008006" key="8">
    <source>
        <dbReference type="Google" id="ProtNLM"/>
    </source>
</evidence>
<dbReference type="PANTHER" id="PTHR31306:SF8">
    <property type="entry name" value="GLYCOSYLTRANSFERASE FAMILY 34 PROTEIN"/>
    <property type="match status" value="1"/>
</dbReference>
<accession>A0AAN7YL71</accession>
<dbReference type="InterPro" id="IPR008630">
    <property type="entry name" value="Glyco_trans_34"/>
</dbReference>
<keyword evidence="2" id="KW-0328">Glycosyltransferase</keyword>
<evidence type="ECO:0000313" key="7">
    <source>
        <dbReference type="Proteomes" id="UP001310890"/>
    </source>
</evidence>
<dbReference type="Gene3D" id="3.90.550.10">
    <property type="entry name" value="Spore Coat Polysaccharide Biosynthesis Protein SpsA, Chain A"/>
    <property type="match status" value="1"/>
</dbReference>
<feature type="compositionally biased region" description="Low complexity" evidence="5">
    <location>
        <begin position="16"/>
        <end position="29"/>
    </location>
</feature>
<dbReference type="SUPFAM" id="SSF53448">
    <property type="entry name" value="Nucleotide-diphospho-sugar transferases"/>
    <property type="match status" value="1"/>
</dbReference>
<keyword evidence="3" id="KW-0808">Transferase</keyword>
<feature type="region of interest" description="Disordered" evidence="5">
    <location>
        <begin position="151"/>
        <end position="184"/>
    </location>
</feature>
<comment type="caution">
    <text evidence="6">The sequence shown here is derived from an EMBL/GenBank/DDBJ whole genome shotgun (WGS) entry which is preliminary data.</text>
</comment>
<feature type="region of interest" description="Disordered" evidence="5">
    <location>
        <begin position="1"/>
        <end position="31"/>
    </location>
</feature>
<evidence type="ECO:0000256" key="2">
    <source>
        <dbReference type="ARBA" id="ARBA00022676"/>
    </source>
</evidence>
<dbReference type="AlphaFoldDB" id="A0AAN7YL71"/>
<evidence type="ECO:0000256" key="3">
    <source>
        <dbReference type="ARBA" id="ARBA00022679"/>
    </source>
</evidence>
<feature type="compositionally biased region" description="Basic and acidic residues" evidence="5">
    <location>
        <begin position="1"/>
        <end position="15"/>
    </location>
</feature>
<name>A0AAN7YL71_9PEZI</name>
<feature type="compositionally biased region" description="Low complexity" evidence="5">
    <location>
        <begin position="163"/>
        <end position="176"/>
    </location>
</feature>
<dbReference type="GO" id="GO:0006487">
    <property type="term" value="P:protein N-linked glycosylation"/>
    <property type="evidence" value="ECO:0007669"/>
    <property type="project" value="TreeGrafter"/>
</dbReference>